<keyword evidence="7" id="KW-1185">Reference proteome</keyword>
<evidence type="ECO:0000256" key="2">
    <source>
        <dbReference type="SAM" id="Phobius"/>
    </source>
</evidence>
<dbReference type="Gene3D" id="3.30.9.10">
    <property type="entry name" value="D-Amino Acid Oxidase, subunit A, domain 2"/>
    <property type="match status" value="1"/>
</dbReference>
<evidence type="ECO:0000313" key="6">
    <source>
        <dbReference type="Proteomes" id="UP000027439"/>
    </source>
</evidence>
<evidence type="ECO:0000313" key="5">
    <source>
        <dbReference type="EMBL" id="KDR27236.1"/>
    </source>
</evidence>
<dbReference type="STRING" id="1071679.BG57_23255"/>
<keyword evidence="2" id="KW-0812">Transmembrane</keyword>
<dbReference type="eggNOG" id="COG0665">
    <property type="taxonomic scope" value="Bacteria"/>
</dbReference>
<dbReference type="InterPro" id="IPR036188">
    <property type="entry name" value="FAD/NAD-bd_sf"/>
</dbReference>
<organism evidence="5 6">
    <name type="scientific">Caballeronia grimmiae</name>
    <dbReference type="NCBI Taxonomy" id="1071679"/>
    <lineage>
        <taxon>Bacteria</taxon>
        <taxon>Pseudomonadati</taxon>
        <taxon>Pseudomonadota</taxon>
        <taxon>Betaproteobacteria</taxon>
        <taxon>Burkholderiales</taxon>
        <taxon>Burkholderiaceae</taxon>
        <taxon>Caballeronia</taxon>
    </lineage>
</organism>
<evidence type="ECO:0000313" key="4">
    <source>
        <dbReference type="EMBL" id="GGD72234.1"/>
    </source>
</evidence>
<proteinExistence type="predicted"/>
<feature type="transmembrane region" description="Helical" evidence="2">
    <location>
        <begin position="12"/>
        <end position="32"/>
    </location>
</feature>
<dbReference type="PANTHER" id="PTHR13847:SF287">
    <property type="entry name" value="FAD-DEPENDENT OXIDOREDUCTASE DOMAIN-CONTAINING PROTEIN 1"/>
    <property type="match status" value="1"/>
</dbReference>
<dbReference type="EMBL" id="BMEG01000004">
    <property type="protein sequence ID" value="GGD72234.1"/>
    <property type="molecule type" value="Genomic_DNA"/>
</dbReference>
<keyword evidence="1" id="KW-0560">Oxidoreductase</keyword>
<dbReference type="AlphaFoldDB" id="A0A069NQE1"/>
<dbReference type="PANTHER" id="PTHR13847">
    <property type="entry name" value="SARCOSINE DEHYDROGENASE-RELATED"/>
    <property type="match status" value="1"/>
</dbReference>
<keyword evidence="2" id="KW-0472">Membrane</keyword>
<reference evidence="7" key="3">
    <citation type="journal article" date="2019" name="Int. J. Syst. Evol. Microbiol.">
        <title>The Global Catalogue of Microorganisms (GCM) 10K type strain sequencing project: providing services to taxonomists for standard genome sequencing and annotation.</title>
        <authorList>
            <consortium name="The Broad Institute Genomics Platform"/>
            <consortium name="The Broad Institute Genome Sequencing Center for Infectious Disease"/>
            <person name="Wu L."/>
            <person name="Ma J."/>
        </authorList>
    </citation>
    <scope>NUCLEOTIDE SEQUENCE [LARGE SCALE GENOMIC DNA]</scope>
    <source>
        <strain evidence="7">CGMCC 1.11013</strain>
    </source>
</reference>
<feature type="domain" description="FAD dependent oxidoreductase" evidence="3">
    <location>
        <begin position="14"/>
        <end position="352"/>
    </location>
</feature>
<evidence type="ECO:0000256" key="1">
    <source>
        <dbReference type="ARBA" id="ARBA00023002"/>
    </source>
</evidence>
<evidence type="ECO:0000313" key="7">
    <source>
        <dbReference type="Proteomes" id="UP000597138"/>
    </source>
</evidence>
<gene>
    <name evidence="4" type="primary">ooxB</name>
    <name evidence="5" type="ORF">BG57_23255</name>
    <name evidence="4" type="ORF">GCM10010985_28410</name>
</gene>
<dbReference type="RefSeq" id="WP_035969868.1">
    <property type="nucleotide sequence ID" value="NZ_BMEG01000004.1"/>
</dbReference>
<dbReference type="EMBL" id="JFHE01000044">
    <property type="protein sequence ID" value="KDR27236.1"/>
    <property type="molecule type" value="Genomic_DNA"/>
</dbReference>
<dbReference type="SUPFAM" id="SSF51905">
    <property type="entry name" value="FAD/NAD(P)-binding domain"/>
    <property type="match status" value="1"/>
</dbReference>
<dbReference type="Proteomes" id="UP000027439">
    <property type="component" value="Unassembled WGS sequence"/>
</dbReference>
<dbReference type="GO" id="GO:0005737">
    <property type="term" value="C:cytoplasm"/>
    <property type="evidence" value="ECO:0007669"/>
    <property type="project" value="TreeGrafter"/>
</dbReference>
<keyword evidence="2" id="KW-1133">Transmembrane helix</keyword>
<dbReference type="GO" id="GO:0016491">
    <property type="term" value="F:oxidoreductase activity"/>
    <property type="evidence" value="ECO:0007669"/>
    <property type="project" value="UniProtKB-KW"/>
</dbReference>
<dbReference type="SUPFAM" id="SSF54373">
    <property type="entry name" value="FAD-linked reductases, C-terminal domain"/>
    <property type="match status" value="1"/>
</dbReference>
<dbReference type="InterPro" id="IPR006076">
    <property type="entry name" value="FAD-dep_OxRdtase"/>
</dbReference>
<dbReference type="Gene3D" id="3.50.50.60">
    <property type="entry name" value="FAD/NAD(P)-binding domain"/>
    <property type="match status" value="1"/>
</dbReference>
<name>A0A069NQE1_9BURK</name>
<accession>A0A069NQE1</accession>
<protein>
    <submittedName>
        <fullName evidence="5">FAD-dependent oxidoreductase</fullName>
    </submittedName>
</protein>
<dbReference type="OrthoDB" id="9805337at2"/>
<reference evidence="4" key="4">
    <citation type="submission" date="2024-05" db="EMBL/GenBank/DDBJ databases">
        <authorList>
            <person name="Sun Q."/>
            <person name="Zhou Y."/>
        </authorList>
    </citation>
    <scope>NUCLEOTIDE SEQUENCE</scope>
    <source>
        <strain evidence="4">CGMCC 1.11013</strain>
    </source>
</reference>
<sequence>MHEKQAHNNARHYDVIVAGGGLVGMAIAYGIARTGKRVAVCDGADSAHRAARGNFGLVWVQGKGSRCLPYAQWSRESSARWSAFAAQLQRETGVDAGFERPGGIELCETAEQLDAGHRLLESIRAQDASLTYEVLDIKALKARVPTASDALAGALYSPHDGHASPLYTLRAMQEAFQLHGGAYLPRNEVRAIRPRAGRFEVDTASGTLEAERVVLAAGLDNARLAPMVGMHAPITPLRGQIMVTERLQPFLDYPTLVVRQTREGSVLLGDSAEPAGFDDGQTRAVMADIARRARTAFPLLAHARIVRSWGALRIMTPDGLPVYEESSAHPGAFLAICHSGVTLAAAHADVIAPWIAGGGKPAILHPFVATRFSNPTDAHAL</sequence>
<reference evidence="5 6" key="2">
    <citation type="submission" date="2014-03" db="EMBL/GenBank/DDBJ databases">
        <title>Draft Genome Sequences of Four Burkholderia Strains.</title>
        <authorList>
            <person name="Liu X.Y."/>
            <person name="Li C.X."/>
            <person name="Xu J.H."/>
        </authorList>
    </citation>
    <scope>NUCLEOTIDE SEQUENCE [LARGE SCALE GENOMIC DNA]</scope>
    <source>
        <strain evidence="5 6">R27</strain>
    </source>
</reference>
<evidence type="ECO:0000259" key="3">
    <source>
        <dbReference type="Pfam" id="PF01266"/>
    </source>
</evidence>
<comment type="caution">
    <text evidence="5">The sequence shown here is derived from an EMBL/GenBank/DDBJ whole genome shotgun (WGS) entry which is preliminary data.</text>
</comment>
<dbReference type="Pfam" id="PF01266">
    <property type="entry name" value="DAO"/>
    <property type="match status" value="1"/>
</dbReference>
<dbReference type="Proteomes" id="UP000597138">
    <property type="component" value="Unassembled WGS sequence"/>
</dbReference>
<reference evidence="4" key="1">
    <citation type="journal article" date="2014" name="Int. J. Syst. Evol. Microbiol.">
        <title>Complete genome of a new Firmicutes species belonging to the dominant human colonic microbiota ('Ruminococcus bicirculans') reveals two chromosomes and a selective capacity to utilize plant glucans.</title>
        <authorList>
            <consortium name="NISC Comparative Sequencing Program"/>
            <person name="Wegmann U."/>
            <person name="Louis P."/>
            <person name="Goesmann A."/>
            <person name="Henrissat B."/>
            <person name="Duncan S.H."/>
            <person name="Flint H.J."/>
        </authorList>
    </citation>
    <scope>NUCLEOTIDE SEQUENCE</scope>
    <source>
        <strain evidence="4">CGMCC 1.11013</strain>
    </source>
</reference>